<sequence length="592" mass="65609">MSQTVDSVSPEFTTHIHQEKIRLLRAQLPFVLIAVVFVATGMAIIFWNVVETWVLASWMGAQYGLSLLRWWLSLRFDQVDLNDDEARRWGWIFALASGVSGCLWGSAAFLFMLPDNPFYLISLIMIILGMAAGSMPSLSAYLPAYAFYVVPALISMSWSLAGIGDQGYILAILTLVFLGVNLMFARNVHDSLVQSLRLRFENLALVGQLREQKAIAEQANRAKSRFLAAASHDLRQPLHALGLFVDALRGVQDEASRIRLLSQVDVSLDALGKLFNALLDISRLDAGVVEAQAEDFPLARVLEKLEGEFRALAEQKGLKFRLLPCRVVVRSDPLLLERILRNLISNAIRYTETGRVSVGCRRRTGRVEVQVWDTGRGISDEDIEHVFDEFQQLDNPERDRAKGLGLGLAIVKRLCELLDYPLQVHSTPSKGSVFCIGLPLGRAEAVLERRSGVVLPGMQAAQRLVLVIDDEVDILEGMREILLRWGFVVLVAESLQQAEQVLAAHGRGPDAILADLRLRDHHTGIEAIEALQTTYGAHVPGLILTGDTAPERLQIAGTAGYRVLYKPVKPARLRVALQQLLASRPDDPGLIQ</sequence>
<keyword evidence="3" id="KW-0597">Phosphoprotein</keyword>
<dbReference type="InterPro" id="IPR004358">
    <property type="entry name" value="Sig_transdc_His_kin-like_C"/>
</dbReference>
<dbReference type="Pfam" id="PF00512">
    <property type="entry name" value="HisKA"/>
    <property type="match status" value="1"/>
</dbReference>
<keyword evidence="6" id="KW-1133">Transmembrane helix</keyword>
<keyword evidence="6" id="KW-0812">Transmembrane</keyword>
<reference evidence="9" key="1">
    <citation type="submission" date="2018-06" db="EMBL/GenBank/DDBJ databases">
        <authorList>
            <person name="Zhirakovskaya E."/>
        </authorList>
    </citation>
    <scope>NUCLEOTIDE SEQUENCE</scope>
</reference>
<dbReference type="Gene3D" id="1.10.287.130">
    <property type="match status" value="1"/>
</dbReference>
<evidence type="ECO:0000259" key="7">
    <source>
        <dbReference type="PROSITE" id="PS50109"/>
    </source>
</evidence>
<evidence type="ECO:0000256" key="2">
    <source>
        <dbReference type="ARBA" id="ARBA00012438"/>
    </source>
</evidence>
<protein>
    <recommendedName>
        <fullName evidence="2">histidine kinase</fullName>
        <ecNumber evidence="2">2.7.13.3</ecNumber>
    </recommendedName>
</protein>
<dbReference type="SUPFAM" id="SSF55874">
    <property type="entry name" value="ATPase domain of HSP90 chaperone/DNA topoisomerase II/histidine kinase"/>
    <property type="match status" value="1"/>
</dbReference>
<keyword evidence="5" id="KW-0418">Kinase</keyword>
<feature type="transmembrane region" description="Helical" evidence="6">
    <location>
        <begin position="28"/>
        <end position="47"/>
    </location>
</feature>
<feature type="transmembrane region" description="Helical" evidence="6">
    <location>
        <begin position="142"/>
        <end position="161"/>
    </location>
</feature>
<dbReference type="InterPro" id="IPR036097">
    <property type="entry name" value="HisK_dim/P_sf"/>
</dbReference>
<evidence type="ECO:0000256" key="3">
    <source>
        <dbReference type="ARBA" id="ARBA00022553"/>
    </source>
</evidence>
<feature type="transmembrane region" description="Helical" evidence="6">
    <location>
        <begin position="167"/>
        <end position="185"/>
    </location>
</feature>
<dbReference type="SMART" id="SM00448">
    <property type="entry name" value="REC"/>
    <property type="match status" value="1"/>
</dbReference>
<dbReference type="SMART" id="SM00388">
    <property type="entry name" value="HisKA"/>
    <property type="match status" value="1"/>
</dbReference>
<keyword evidence="4" id="KW-0808">Transferase</keyword>
<feature type="transmembrane region" description="Helical" evidence="6">
    <location>
        <begin position="118"/>
        <end position="135"/>
    </location>
</feature>
<dbReference type="InterPro" id="IPR003661">
    <property type="entry name" value="HisK_dim/P_dom"/>
</dbReference>
<comment type="catalytic activity">
    <reaction evidence="1">
        <text>ATP + protein L-histidine = ADP + protein N-phospho-L-histidine.</text>
        <dbReference type="EC" id="2.7.13.3"/>
    </reaction>
</comment>
<dbReference type="Gene3D" id="3.30.565.10">
    <property type="entry name" value="Histidine kinase-like ATPase, C-terminal domain"/>
    <property type="match status" value="1"/>
</dbReference>
<feature type="domain" description="Response regulatory" evidence="8">
    <location>
        <begin position="464"/>
        <end position="581"/>
    </location>
</feature>
<evidence type="ECO:0000313" key="9">
    <source>
        <dbReference type="EMBL" id="VAX01726.1"/>
    </source>
</evidence>
<dbReference type="FunFam" id="3.30.565.10:FF:000049">
    <property type="entry name" value="Two-component sensor histidine kinase"/>
    <property type="match status" value="1"/>
</dbReference>
<dbReference type="Pfam" id="PF00072">
    <property type="entry name" value="Response_reg"/>
    <property type="match status" value="1"/>
</dbReference>
<evidence type="ECO:0000256" key="5">
    <source>
        <dbReference type="ARBA" id="ARBA00022777"/>
    </source>
</evidence>
<dbReference type="AlphaFoldDB" id="A0A3B1A7L5"/>
<dbReference type="PRINTS" id="PR00344">
    <property type="entry name" value="BCTRLSENSOR"/>
</dbReference>
<dbReference type="PROSITE" id="PS50109">
    <property type="entry name" value="HIS_KIN"/>
    <property type="match status" value="1"/>
</dbReference>
<dbReference type="GO" id="GO:0000155">
    <property type="term" value="F:phosphorelay sensor kinase activity"/>
    <property type="evidence" value="ECO:0007669"/>
    <property type="project" value="InterPro"/>
</dbReference>
<dbReference type="PANTHER" id="PTHR43047">
    <property type="entry name" value="TWO-COMPONENT HISTIDINE PROTEIN KINASE"/>
    <property type="match status" value="1"/>
</dbReference>
<evidence type="ECO:0000256" key="4">
    <source>
        <dbReference type="ARBA" id="ARBA00022679"/>
    </source>
</evidence>
<evidence type="ECO:0000256" key="6">
    <source>
        <dbReference type="SAM" id="Phobius"/>
    </source>
</evidence>
<dbReference type="InterPro" id="IPR036890">
    <property type="entry name" value="HATPase_C_sf"/>
</dbReference>
<dbReference type="CDD" id="cd00156">
    <property type="entry name" value="REC"/>
    <property type="match status" value="1"/>
</dbReference>
<keyword evidence="6" id="KW-0472">Membrane</keyword>
<dbReference type="Gene3D" id="3.40.50.2300">
    <property type="match status" value="1"/>
</dbReference>
<dbReference type="InterPro" id="IPR005467">
    <property type="entry name" value="His_kinase_dom"/>
</dbReference>
<dbReference type="PANTHER" id="PTHR43047:SF9">
    <property type="entry name" value="HISTIDINE KINASE"/>
    <property type="match status" value="1"/>
</dbReference>
<proteinExistence type="predicted"/>
<dbReference type="SUPFAM" id="SSF52172">
    <property type="entry name" value="CheY-like"/>
    <property type="match status" value="1"/>
</dbReference>
<dbReference type="EC" id="2.7.13.3" evidence="2"/>
<feature type="transmembrane region" description="Helical" evidence="6">
    <location>
        <begin position="92"/>
        <end position="112"/>
    </location>
</feature>
<name>A0A3B1A7L5_9ZZZZ</name>
<gene>
    <name evidence="9" type="ORF">MNBD_GAMMA20-2297</name>
</gene>
<dbReference type="EMBL" id="UOFU01000236">
    <property type="protein sequence ID" value="VAX01726.1"/>
    <property type="molecule type" value="Genomic_DNA"/>
</dbReference>
<evidence type="ECO:0000256" key="1">
    <source>
        <dbReference type="ARBA" id="ARBA00000085"/>
    </source>
</evidence>
<dbReference type="InterPro" id="IPR001789">
    <property type="entry name" value="Sig_transdc_resp-reg_receiver"/>
</dbReference>
<organism evidence="9">
    <name type="scientific">hydrothermal vent metagenome</name>
    <dbReference type="NCBI Taxonomy" id="652676"/>
    <lineage>
        <taxon>unclassified sequences</taxon>
        <taxon>metagenomes</taxon>
        <taxon>ecological metagenomes</taxon>
    </lineage>
</organism>
<dbReference type="GO" id="GO:0005886">
    <property type="term" value="C:plasma membrane"/>
    <property type="evidence" value="ECO:0007669"/>
    <property type="project" value="TreeGrafter"/>
</dbReference>
<dbReference type="GO" id="GO:0009927">
    <property type="term" value="F:histidine phosphotransfer kinase activity"/>
    <property type="evidence" value="ECO:0007669"/>
    <property type="project" value="TreeGrafter"/>
</dbReference>
<dbReference type="SUPFAM" id="SSF47384">
    <property type="entry name" value="Homodimeric domain of signal transducing histidine kinase"/>
    <property type="match status" value="1"/>
</dbReference>
<dbReference type="CDD" id="cd00082">
    <property type="entry name" value="HisKA"/>
    <property type="match status" value="1"/>
</dbReference>
<feature type="domain" description="Histidine kinase" evidence="7">
    <location>
        <begin position="229"/>
        <end position="442"/>
    </location>
</feature>
<dbReference type="SMART" id="SM00387">
    <property type="entry name" value="HATPase_c"/>
    <property type="match status" value="1"/>
</dbReference>
<dbReference type="InterPro" id="IPR003594">
    <property type="entry name" value="HATPase_dom"/>
</dbReference>
<dbReference type="Pfam" id="PF02518">
    <property type="entry name" value="HATPase_c"/>
    <property type="match status" value="1"/>
</dbReference>
<dbReference type="PROSITE" id="PS50110">
    <property type="entry name" value="RESPONSE_REGULATORY"/>
    <property type="match status" value="1"/>
</dbReference>
<evidence type="ECO:0000259" key="8">
    <source>
        <dbReference type="PROSITE" id="PS50110"/>
    </source>
</evidence>
<accession>A0A3B1A7L5</accession>
<dbReference type="InterPro" id="IPR011006">
    <property type="entry name" value="CheY-like_superfamily"/>
</dbReference>